<dbReference type="PANTHER" id="PTHR11224:SF10">
    <property type="entry name" value="IP09428P-RELATED"/>
    <property type="match status" value="1"/>
</dbReference>
<dbReference type="EC" id="2.3.2.27" evidence="2"/>
<keyword evidence="10" id="KW-1185">Reference proteome</keyword>
<evidence type="ECO:0000259" key="8">
    <source>
        <dbReference type="PROSITE" id="PS50103"/>
    </source>
</evidence>
<comment type="caution">
    <text evidence="9">The sequence shown here is derived from an EMBL/GenBank/DDBJ whole genome shotgun (WGS) entry which is preliminary data.</text>
</comment>
<dbReference type="OrthoDB" id="8062037at2759"/>
<dbReference type="GO" id="GO:0000209">
    <property type="term" value="P:protein polyubiquitination"/>
    <property type="evidence" value="ECO:0007669"/>
    <property type="project" value="InterPro"/>
</dbReference>
<evidence type="ECO:0000313" key="9">
    <source>
        <dbReference type="EMBL" id="GBL98506.1"/>
    </source>
</evidence>
<dbReference type="InterPro" id="IPR000571">
    <property type="entry name" value="Znf_CCCH"/>
</dbReference>
<evidence type="ECO:0000259" key="7">
    <source>
        <dbReference type="PROSITE" id="PS50089"/>
    </source>
</evidence>
<protein>
    <recommendedName>
        <fullName evidence="2">RING-type E3 ubiquitin transferase</fullName>
        <ecNumber evidence="2">2.3.2.27</ecNumber>
    </recommendedName>
</protein>
<comment type="catalytic activity">
    <reaction evidence="1">
        <text>S-ubiquitinyl-[E2 ubiquitin-conjugating enzyme]-L-cysteine + [acceptor protein]-L-lysine = [E2 ubiquitin-conjugating enzyme]-L-cysteine + N(6)-ubiquitinyl-[acceptor protein]-L-lysine.</text>
        <dbReference type="EC" id="2.3.2.27"/>
    </reaction>
</comment>
<dbReference type="AlphaFoldDB" id="A0A4Y2C4G6"/>
<accession>A0A4Y2C4G6</accession>
<evidence type="ECO:0000256" key="4">
    <source>
        <dbReference type="ARBA" id="ARBA00022771"/>
    </source>
</evidence>
<organism evidence="9 10">
    <name type="scientific">Araneus ventricosus</name>
    <name type="common">Orbweaver spider</name>
    <name type="synonym">Epeira ventricosa</name>
    <dbReference type="NCBI Taxonomy" id="182803"/>
    <lineage>
        <taxon>Eukaryota</taxon>
        <taxon>Metazoa</taxon>
        <taxon>Ecdysozoa</taxon>
        <taxon>Arthropoda</taxon>
        <taxon>Chelicerata</taxon>
        <taxon>Arachnida</taxon>
        <taxon>Araneae</taxon>
        <taxon>Araneomorphae</taxon>
        <taxon>Entelegynae</taxon>
        <taxon>Araneoidea</taxon>
        <taxon>Araneidae</taxon>
        <taxon>Araneus</taxon>
    </lineage>
</organism>
<keyword evidence="4 6" id="KW-0863">Zinc-finger</keyword>
<dbReference type="PROSITE" id="PS50103">
    <property type="entry name" value="ZF_C3H1"/>
    <property type="match status" value="1"/>
</dbReference>
<dbReference type="Proteomes" id="UP000499080">
    <property type="component" value="Unassembled WGS sequence"/>
</dbReference>
<proteinExistence type="predicted"/>
<evidence type="ECO:0000256" key="3">
    <source>
        <dbReference type="ARBA" id="ARBA00022723"/>
    </source>
</evidence>
<dbReference type="PROSITE" id="PS50089">
    <property type="entry name" value="ZF_RING_2"/>
    <property type="match status" value="1"/>
</dbReference>
<dbReference type="EMBL" id="BGPR01000140">
    <property type="protein sequence ID" value="GBL98506.1"/>
    <property type="molecule type" value="Genomic_DNA"/>
</dbReference>
<dbReference type="SUPFAM" id="SSF57850">
    <property type="entry name" value="RING/U-box"/>
    <property type="match status" value="1"/>
</dbReference>
<dbReference type="GO" id="GO:0008270">
    <property type="term" value="F:zinc ion binding"/>
    <property type="evidence" value="ECO:0007669"/>
    <property type="project" value="UniProtKB-KW"/>
</dbReference>
<evidence type="ECO:0000256" key="2">
    <source>
        <dbReference type="ARBA" id="ARBA00012483"/>
    </source>
</evidence>
<sequence>MKGSCIFGKNCRFAHAFVWKGAASDRNSFSDGTPEILRIPDIYLNNFQYLTENSMLIPFMPNLQCEILAEVLQLQEDYEDMVRSTNAEIVPEQTSVTHHHLAIKPANFGPSVSGTNTKRRMNIFGFSVGFDMCTCQVTSQTSCTETNQDMFFSRKSNFRYLEVEMQTSSDGKCSMNLSQIGDTRNCSFCRKIILNRTRQGENQFGLLQNCDDVFCLKCILSWNGISIDKNKTVYSNVDIICPECKRMSNNLISSRVWLRPQEKDIIIESYENRSRER</sequence>
<evidence type="ECO:0000256" key="5">
    <source>
        <dbReference type="ARBA" id="ARBA00022833"/>
    </source>
</evidence>
<feature type="zinc finger region" description="C3H1-type" evidence="6">
    <location>
        <begin position="1"/>
        <end position="18"/>
    </location>
</feature>
<keyword evidence="3 6" id="KW-0479">Metal-binding</keyword>
<name>A0A4Y2C4G6_ARAVE</name>
<evidence type="ECO:0000256" key="6">
    <source>
        <dbReference type="PROSITE-ProRule" id="PRU00723"/>
    </source>
</evidence>
<dbReference type="GO" id="GO:0061630">
    <property type="term" value="F:ubiquitin protein ligase activity"/>
    <property type="evidence" value="ECO:0007669"/>
    <property type="project" value="UniProtKB-EC"/>
</dbReference>
<evidence type="ECO:0000256" key="1">
    <source>
        <dbReference type="ARBA" id="ARBA00000900"/>
    </source>
</evidence>
<evidence type="ECO:0000313" key="10">
    <source>
        <dbReference type="Proteomes" id="UP000499080"/>
    </source>
</evidence>
<keyword evidence="5 6" id="KW-0862">Zinc</keyword>
<dbReference type="PANTHER" id="PTHR11224">
    <property type="entry name" value="MAKORIN-RELATED"/>
    <property type="match status" value="1"/>
</dbReference>
<dbReference type="InterPro" id="IPR045072">
    <property type="entry name" value="MKRN-like"/>
</dbReference>
<reference evidence="9 10" key="1">
    <citation type="journal article" date="2019" name="Sci. Rep.">
        <title>Orb-weaving spider Araneus ventricosus genome elucidates the spidroin gene catalogue.</title>
        <authorList>
            <person name="Kono N."/>
            <person name="Nakamura H."/>
            <person name="Ohtoshi R."/>
            <person name="Moran D.A.P."/>
            <person name="Shinohara A."/>
            <person name="Yoshida Y."/>
            <person name="Fujiwara M."/>
            <person name="Mori M."/>
            <person name="Tomita M."/>
            <person name="Arakawa K."/>
        </authorList>
    </citation>
    <scope>NUCLEOTIDE SEQUENCE [LARGE SCALE GENOMIC DNA]</scope>
</reference>
<dbReference type="InterPro" id="IPR001841">
    <property type="entry name" value="Znf_RING"/>
</dbReference>
<feature type="domain" description="RING-type" evidence="7">
    <location>
        <begin position="186"/>
        <end position="245"/>
    </location>
</feature>
<gene>
    <name evidence="9" type="ORF">AVEN_111628_1</name>
</gene>
<feature type="domain" description="C3H1-type" evidence="8">
    <location>
        <begin position="1"/>
        <end position="18"/>
    </location>
</feature>